<keyword evidence="1 4" id="KW-0808">Transferase</keyword>
<sequence>MRILDICAYTWEAGGPPKIIFDHTQVALRYGHQVDILSPISDGEKPYTVPEGARLILCKRTPLVSRYFREVSGELYQYLKKHINDYDVVHCHGLWHFGTLAPFMVNNSVAKVITIHGVLDRWVYAHNNWKKQLMDTLAQKRYLRRADLIQINNTDEREDIARYLGTPHPNVAIIPNGIKLSDFVNLPAKGTFRQKFNVPPTKKMVLFMSRLNVKKGLGLLLPAFREYLSKHSDAILVLAGGDDGYEATTRQFIDEHQLGDSIRMVGMLTGNDKKAALADADLFTLPSYSEGFSMAVLEAMASGTPALVSDRVGFGEAIRQHNAAGLVESLTPEGVLKGLETMLGDDQLRQQVANNATALLKAQYDIDIVAKRLLDEYEKIVGAKKAIPSPLS</sequence>
<dbReference type="Pfam" id="PF00534">
    <property type="entry name" value="Glycos_transf_1"/>
    <property type="match status" value="1"/>
</dbReference>
<evidence type="ECO:0000313" key="5">
    <source>
        <dbReference type="Proteomes" id="UP000474175"/>
    </source>
</evidence>
<evidence type="ECO:0000313" key="4">
    <source>
        <dbReference type="EMBL" id="NDU94636.1"/>
    </source>
</evidence>
<dbReference type="InterPro" id="IPR028098">
    <property type="entry name" value="Glyco_trans_4-like_N"/>
</dbReference>
<dbReference type="Proteomes" id="UP000474175">
    <property type="component" value="Unassembled WGS sequence"/>
</dbReference>
<proteinExistence type="predicted"/>
<name>A0A6L9L272_9BACT</name>
<reference evidence="4 5" key="1">
    <citation type="submission" date="2020-02" db="EMBL/GenBank/DDBJ databases">
        <title>Draft genome sequence of two Spirosoma agri KCTC 52727 and Spirosoma terrae KCTC 52035.</title>
        <authorList>
            <person name="Rojas J."/>
            <person name="Ambika Manirajan B."/>
            <person name="Suarez C."/>
            <person name="Ratering S."/>
            <person name="Schnell S."/>
        </authorList>
    </citation>
    <scope>NUCLEOTIDE SEQUENCE [LARGE SCALE GENOMIC DNA]</scope>
    <source>
        <strain evidence="4 5">KCTC 52035</strain>
    </source>
</reference>
<dbReference type="PANTHER" id="PTHR46401">
    <property type="entry name" value="GLYCOSYLTRANSFERASE WBBK-RELATED"/>
    <property type="match status" value="1"/>
</dbReference>
<dbReference type="RefSeq" id="WP_163944943.1">
    <property type="nucleotide sequence ID" value="NZ_JAAFZH010000002.1"/>
</dbReference>
<dbReference type="GO" id="GO:0016757">
    <property type="term" value="F:glycosyltransferase activity"/>
    <property type="evidence" value="ECO:0007669"/>
    <property type="project" value="InterPro"/>
</dbReference>
<organism evidence="4 5">
    <name type="scientific">Spirosoma terrae</name>
    <dbReference type="NCBI Taxonomy" id="1968276"/>
    <lineage>
        <taxon>Bacteria</taxon>
        <taxon>Pseudomonadati</taxon>
        <taxon>Bacteroidota</taxon>
        <taxon>Cytophagia</taxon>
        <taxon>Cytophagales</taxon>
        <taxon>Cytophagaceae</taxon>
        <taxon>Spirosoma</taxon>
    </lineage>
</organism>
<dbReference type="InterPro" id="IPR001296">
    <property type="entry name" value="Glyco_trans_1"/>
</dbReference>
<comment type="caution">
    <text evidence="4">The sequence shown here is derived from an EMBL/GenBank/DDBJ whole genome shotgun (WGS) entry which is preliminary data.</text>
</comment>
<dbReference type="PANTHER" id="PTHR46401:SF2">
    <property type="entry name" value="GLYCOSYLTRANSFERASE WBBK-RELATED"/>
    <property type="match status" value="1"/>
</dbReference>
<evidence type="ECO:0000256" key="1">
    <source>
        <dbReference type="ARBA" id="ARBA00022679"/>
    </source>
</evidence>
<gene>
    <name evidence="4" type="ORF">GK108_07095</name>
</gene>
<feature type="domain" description="Glycosyltransferase subfamily 4-like N-terminal" evidence="3">
    <location>
        <begin position="20"/>
        <end position="181"/>
    </location>
</feature>
<dbReference type="SUPFAM" id="SSF53756">
    <property type="entry name" value="UDP-Glycosyltransferase/glycogen phosphorylase"/>
    <property type="match status" value="1"/>
</dbReference>
<dbReference type="Gene3D" id="3.40.50.2000">
    <property type="entry name" value="Glycogen Phosphorylase B"/>
    <property type="match status" value="2"/>
</dbReference>
<dbReference type="GO" id="GO:0009103">
    <property type="term" value="P:lipopolysaccharide biosynthetic process"/>
    <property type="evidence" value="ECO:0007669"/>
    <property type="project" value="TreeGrafter"/>
</dbReference>
<evidence type="ECO:0000259" key="3">
    <source>
        <dbReference type="Pfam" id="PF13439"/>
    </source>
</evidence>
<protein>
    <submittedName>
        <fullName evidence="4">Glycosyltransferase</fullName>
    </submittedName>
</protein>
<accession>A0A6L9L272</accession>
<dbReference type="EMBL" id="JAAFZH010000002">
    <property type="protein sequence ID" value="NDU94636.1"/>
    <property type="molecule type" value="Genomic_DNA"/>
</dbReference>
<keyword evidence="5" id="KW-1185">Reference proteome</keyword>
<feature type="domain" description="Glycosyl transferase family 1" evidence="2">
    <location>
        <begin position="191"/>
        <end position="357"/>
    </location>
</feature>
<dbReference type="Pfam" id="PF13439">
    <property type="entry name" value="Glyco_transf_4"/>
    <property type="match status" value="1"/>
</dbReference>
<dbReference type="AlphaFoldDB" id="A0A6L9L272"/>
<evidence type="ECO:0000259" key="2">
    <source>
        <dbReference type="Pfam" id="PF00534"/>
    </source>
</evidence>